<feature type="non-terminal residue" evidence="9">
    <location>
        <position position="1"/>
    </location>
</feature>
<evidence type="ECO:0000256" key="4">
    <source>
        <dbReference type="ARBA" id="ARBA00022777"/>
    </source>
</evidence>
<sequence length="375" mass="43522">SDWLQKQKKSIWLEQQNLYATSKKKRGEETKVTEELKKVTYRVKNETFVLYDFYQPVRIIGSGAYAVVCEAIDTRTGRKVAIKKNKGVFDHITDARRILREIKLLMYFKHQDVLFFFVVPPNFDLANILKKKKKIIDLIDVVAPDPGEIETFNEVYLVMPKMETTLAKVIRSKQTLTDRHYQFFIYQILRGLKYMHSAGVIHRDLKPDNVLVNGTDCDVKITDFGLARGVCKDEGIGKPTEYVVTRWYRSPEVMCSAGLYDEKVDIWSVGCLMAELILRRPLFPGQNCFVSFQCHFVLLHFCNIHNACTHNLFFFASADLDQLKIIFETMGTPKELDWIKTPEAKRWVQKLKPNNGKDLAKIFENASEKGFFFCN</sequence>
<dbReference type="PROSITE" id="PS00108">
    <property type="entry name" value="PROTEIN_KINASE_ST"/>
    <property type="match status" value="1"/>
</dbReference>
<dbReference type="Pfam" id="PF00069">
    <property type="entry name" value="Pkinase"/>
    <property type="match status" value="1"/>
</dbReference>
<dbReference type="OrthoDB" id="192887at2759"/>
<keyword evidence="10" id="KW-1185">Reference proteome</keyword>
<evidence type="ECO:0000313" key="9">
    <source>
        <dbReference type="EMBL" id="ETO24369.1"/>
    </source>
</evidence>
<organism evidence="9 10">
    <name type="scientific">Reticulomyxa filosa</name>
    <dbReference type="NCBI Taxonomy" id="46433"/>
    <lineage>
        <taxon>Eukaryota</taxon>
        <taxon>Sar</taxon>
        <taxon>Rhizaria</taxon>
        <taxon>Retaria</taxon>
        <taxon>Foraminifera</taxon>
        <taxon>Monothalamids</taxon>
        <taxon>Reticulomyxidae</taxon>
        <taxon>Reticulomyxa</taxon>
    </lineage>
</organism>
<feature type="binding site" evidence="6">
    <location>
        <position position="84"/>
    </location>
    <ligand>
        <name>ATP</name>
        <dbReference type="ChEBI" id="CHEBI:30616"/>
    </ligand>
</feature>
<keyword evidence="4" id="KW-0418">Kinase</keyword>
<evidence type="ECO:0000256" key="6">
    <source>
        <dbReference type="PROSITE-ProRule" id="PRU10141"/>
    </source>
</evidence>
<evidence type="ECO:0000259" key="8">
    <source>
        <dbReference type="PROSITE" id="PS50011"/>
    </source>
</evidence>
<keyword evidence="2" id="KW-0808">Transferase</keyword>
<dbReference type="EMBL" id="ASPP01009263">
    <property type="protein sequence ID" value="ETO24369.1"/>
    <property type="molecule type" value="Genomic_DNA"/>
</dbReference>
<dbReference type="AlphaFoldDB" id="X6NF73"/>
<dbReference type="InterPro" id="IPR000719">
    <property type="entry name" value="Prot_kinase_dom"/>
</dbReference>
<dbReference type="SUPFAM" id="SSF56112">
    <property type="entry name" value="Protein kinase-like (PK-like)"/>
    <property type="match status" value="1"/>
</dbReference>
<dbReference type="InterPro" id="IPR017441">
    <property type="entry name" value="Protein_kinase_ATP_BS"/>
</dbReference>
<dbReference type="GO" id="GO:0005524">
    <property type="term" value="F:ATP binding"/>
    <property type="evidence" value="ECO:0007669"/>
    <property type="project" value="UniProtKB-UniRule"/>
</dbReference>
<accession>X6NF73</accession>
<dbReference type="Gene3D" id="3.30.200.20">
    <property type="entry name" value="Phosphorylase Kinase, domain 1"/>
    <property type="match status" value="1"/>
</dbReference>
<proteinExistence type="inferred from homology"/>
<keyword evidence="3 6" id="KW-0547">Nucleotide-binding</keyword>
<evidence type="ECO:0000256" key="7">
    <source>
        <dbReference type="RuleBase" id="RU000304"/>
    </source>
</evidence>
<protein>
    <recommendedName>
        <fullName evidence="8">Protein kinase domain-containing protein</fullName>
    </recommendedName>
</protein>
<dbReference type="FunFam" id="1.10.510.10:FF:000624">
    <property type="entry name" value="Mitogen-activated protein kinase"/>
    <property type="match status" value="1"/>
</dbReference>
<dbReference type="SMART" id="SM00220">
    <property type="entry name" value="S_TKc"/>
    <property type="match status" value="1"/>
</dbReference>
<dbReference type="Proteomes" id="UP000023152">
    <property type="component" value="Unassembled WGS sequence"/>
</dbReference>
<evidence type="ECO:0000256" key="5">
    <source>
        <dbReference type="ARBA" id="ARBA00022840"/>
    </source>
</evidence>
<comment type="caution">
    <text evidence="9">The sequence shown here is derived from an EMBL/GenBank/DDBJ whole genome shotgun (WGS) entry which is preliminary data.</text>
</comment>
<feature type="domain" description="Protein kinase" evidence="8">
    <location>
        <begin position="54"/>
        <end position="372"/>
    </location>
</feature>
<evidence type="ECO:0000313" key="10">
    <source>
        <dbReference type="Proteomes" id="UP000023152"/>
    </source>
</evidence>
<dbReference type="PROSITE" id="PS50011">
    <property type="entry name" value="PROTEIN_KINASE_DOM"/>
    <property type="match status" value="1"/>
</dbReference>
<keyword evidence="1 7" id="KW-0723">Serine/threonine-protein kinase</keyword>
<dbReference type="InterPro" id="IPR008271">
    <property type="entry name" value="Ser/Thr_kinase_AS"/>
</dbReference>
<dbReference type="PROSITE" id="PS00107">
    <property type="entry name" value="PROTEIN_KINASE_ATP"/>
    <property type="match status" value="1"/>
</dbReference>
<name>X6NF73_RETFI</name>
<dbReference type="GO" id="GO:0004674">
    <property type="term" value="F:protein serine/threonine kinase activity"/>
    <property type="evidence" value="ECO:0007669"/>
    <property type="project" value="UniProtKB-KW"/>
</dbReference>
<evidence type="ECO:0000256" key="2">
    <source>
        <dbReference type="ARBA" id="ARBA00022679"/>
    </source>
</evidence>
<evidence type="ECO:0000256" key="1">
    <source>
        <dbReference type="ARBA" id="ARBA00022527"/>
    </source>
</evidence>
<comment type="similarity">
    <text evidence="7">Belongs to the protein kinase superfamily.</text>
</comment>
<keyword evidence="5 6" id="KW-0067">ATP-binding</keyword>
<evidence type="ECO:0000256" key="3">
    <source>
        <dbReference type="ARBA" id="ARBA00022741"/>
    </source>
</evidence>
<dbReference type="Gene3D" id="1.10.510.10">
    <property type="entry name" value="Transferase(Phosphotransferase) domain 1"/>
    <property type="match status" value="1"/>
</dbReference>
<dbReference type="InterPro" id="IPR011009">
    <property type="entry name" value="Kinase-like_dom_sf"/>
</dbReference>
<feature type="non-terminal residue" evidence="9">
    <location>
        <position position="375"/>
    </location>
</feature>
<dbReference type="PANTHER" id="PTHR24055">
    <property type="entry name" value="MITOGEN-ACTIVATED PROTEIN KINASE"/>
    <property type="match status" value="1"/>
</dbReference>
<gene>
    <name evidence="9" type="ORF">RFI_12788</name>
</gene>
<dbReference type="InterPro" id="IPR050117">
    <property type="entry name" value="MAPK"/>
</dbReference>
<reference evidence="9 10" key="1">
    <citation type="journal article" date="2013" name="Curr. Biol.">
        <title>The Genome of the Foraminiferan Reticulomyxa filosa.</title>
        <authorList>
            <person name="Glockner G."/>
            <person name="Hulsmann N."/>
            <person name="Schleicher M."/>
            <person name="Noegel A.A."/>
            <person name="Eichinger L."/>
            <person name="Gallinger C."/>
            <person name="Pawlowski J."/>
            <person name="Sierra R."/>
            <person name="Euteneuer U."/>
            <person name="Pillet L."/>
            <person name="Moustafa A."/>
            <person name="Platzer M."/>
            <person name="Groth M."/>
            <person name="Szafranski K."/>
            <person name="Schliwa M."/>
        </authorList>
    </citation>
    <scope>NUCLEOTIDE SEQUENCE [LARGE SCALE GENOMIC DNA]</scope>
</reference>